<comment type="caution">
    <text evidence="4">The sequence shown here is derived from an EMBL/GenBank/DDBJ whole genome shotgun (WGS) entry which is preliminary data.</text>
</comment>
<accession>A0ABQ7R2Z5</accession>
<protein>
    <recommendedName>
        <fullName evidence="3">GRIP domain-containing protein</fullName>
    </recommendedName>
</protein>
<evidence type="ECO:0000256" key="2">
    <source>
        <dbReference type="SAM" id="Coils"/>
    </source>
</evidence>
<reference evidence="4 5" key="1">
    <citation type="submission" date="2021-06" db="EMBL/GenBank/DDBJ databases">
        <title>A haploid diamondback moth (Plutella xylostella L.) genome assembly resolves 31 chromosomes and identifies a diamide resistance mutation.</title>
        <authorList>
            <person name="Ward C.M."/>
            <person name="Perry K.D."/>
            <person name="Baker G."/>
            <person name="Powis K."/>
            <person name="Heckel D.G."/>
            <person name="Baxter S.W."/>
        </authorList>
    </citation>
    <scope>NUCLEOTIDE SEQUENCE [LARGE SCALE GENOMIC DNA]</scope>
    <source>
        <strain evidence="4 5">LV</strain>
        <tissue evidence="4">Single pupa</tissue>
    </source>
</reference>
<dbReference type="EMBL" id="JAHIBW010000004">
    <property type="protein sequence ID" value="KAG7311653.1"/>
    <property type="molecule type" value="Genomic_DNA"/>
</dbReference>
<organism evidence="4 5">
    <name type="scientific">Plutella xylostella</name>
    <name type="common">Diamondback moth</name>
    <name type="synonym">Plutella maculipennis</name>
    <dbReference type="NCBI Taxonomy" id="51655"/>
    <lineage>
        <taxon>Eukaryota</taxon>
        <taxon>Metazoa</taxon>
        <taxon>Ecdysozoa</taxon>
        <taxon>Arthropoda</taxon>
        <taxon>Hexapoda</taxon>
        <taxon>Insecta</taxon>
        <taxon>Pterygota</taxon>
        <taxon>Neoptera</taxon>
        <taxon>Endopterygota</taxon>
        <taxon>Lepidoptera</taxon>
        <taxon>Glossata</taxon>
        <taxon>Ditrysia</taxon>
        <taxon>Yponomeutoidea</taxon>
        <taxon>Plutellidae</taxon>
        <taxon>Plutella</taxon>
    </lineage>
</organism>
<dbReference type="Proteomes" id="UP000823941">
    <property type="component" value="Chromosome 4"/>
</dbReference>
<feature type="domain" description="GRIP" evidence="3">
    <location>
        <begin position="146"/>
        <end position="195"/>
    </location>
</feature>
<dbReference type="PANTHER" id="PTHR23157:SF24">
    <property type="entry name" value="GOLGIN SUBFAMILY A MEMBER 1"/>
    <property type="match status" value="1"/>
</dbReference>
<evidence type="ECO:0000313" key="4">
    <source>
        <dbReference type="EMBL" id="KAG7311653.1"/>
    </source>
</evidence>
<dbReference type="Pfam" id="PF01465">
    <property type="entry name" value="GRIP"/>
    <property type="match status" value="1"/>
</dbReference>
<feature type="coiled-coil region" evidence="2">
    <location>
        <begin position="45"/>
        <end position="149"/>
    </location>
</feature>
<dbReference type="InterPro" id="IPR051952">
    <property type="entry name" value="Golgi-autophagy_related"/>
</dbReference>
<evidence type="ECO:0000256" key="1">
    <source>
        <dbReference type="ARBA" id="ARBA00023054"/>
    </source>
</evidence>
<dbReference type="PROSITE" id="PS50913">
    <property type="entry name" value="GRIP"/>
    <property type="match status" value="1"/>
</dbReference>
<keyword evidence="1 2" id="KW-0175">Coiled coil</keyword>
<keyword evidence="5" id="KW-1185">Reference proteome</keyword>
<dbReference type="SMART" id="SM00755">
    <property type="entry name" value="Grip"/>
    <property type="match status" value="1"/>
</dbReference>
<gene>
    <name evidence="4" type="ORF">JYU34_002707</name>
</gene>
<proteinExistence type="predicted"/>
<evidence type="ECO:0000259" key="3">
    <source>
        <dbReference type="PROSITE" id="PS50913"/>
    </source>
</evidence>
<sequence length="212" mass="24577">MERVVNTRFPRFLVHSERQEKEEAFLRNAHMSQALELSRVEARHLAAECGDLAQLQQLHRQLEQDQAACKLIKENEAARQAEVEELKRRVEQLTGSEAALQQTVRELEADICDKNKKIKTLDNRIADMKKTLQRELQASRSDHRAQEEQDISRRYLKHVVLRFLTARELEARQLTRALSVLLRLSAHEEALLRAALPPRQGISSWFPSLTNT</sequence>
<dbReference type="PANTHER" id="PTHR23157">
    <property type="entry name" value="GRIP AND COILED-COIL DOMAIN-CONTAINING PROTEIN 1"/>
    <property type="match status" value="1"/>
</dbReference>
<name>A0ABQ7R2Z5_PLUXY</name>
<dbReference type="InterPro" id="IPR000237">
    <property type="entry name" value="GRIP_dom"/>
</dbReference>
<evidence type="ECO:0000313" key="5">
    <source>
        <dbReference type="Proteomes" id="UP000823941"/>
    </source>
</evidence>